<dbReference type="InterPro" id="IPR052173">
    <property type="entry name" value="Beta-lactam_resp_regulator"/>
</dbReference>
<dbReference type="Gene3D" id="2.170.130.10">
    <property type="entry name" value="TonB-dependent receptor, plug domain"/>
    <property type="match status" value="1"/>
</dbReference>
<keyword evidence="1" id="KW-0998">Cell outer membrane</keyword>
<gene>
    <name evidence="5" type="ORF">SAMEA4412673_03230</name>
</gene>
<evidence type="ECO:0000313" key="6">
    <source>
        <dbReference type="Proteomes" id="UP000215355"/>
    </source>
</evidence>
<feature type="transmembrane region" description="Helical" evidence="3">
    <location>
        <begin position="6"/>
        <end position="25"/>
    </location>
</feature>
<dbReference type="PROSITE" id="PS52016">
    <property type="entry name" value="TONB_DEPENDENT_REC_3"/>
    <property type="match status" value="1"/>
</dbReference>
<dbReference type="AlphaFoldDB" id="A0AAJ5C1J5"/>
<dbReference type="Proteomes" id="UP000215355">
    <property type="component" value="Chromosome 1"/>
</dbReference>
<dbReference type="PANTHER" id="PTHR34978">
    <property type="entry name" value="POSSIBLE SENSOR-TRANSDUCER PROTEIN BLAR"/>
    <property type="match status" value="1"/>
</dbReference>
<keyword evidence="1 3" id="KW-0472">Membrane</keyword>
<reference evidence="5 6" key="1">
    <citation type="submission" date="2017-06" db="EMBL/GenBank/DDBJ databases">
        <authorList>
            <consortium name="Pathogen Informatics"/>
        </authorList>
    </citation>
    <scope>NUCLEOTIDE SEQUENCE [LARGE SCALE GENOMIC DNA]</scope>
    <source>
        <strain evidence="5 6">NCTC12149</strain>
    </source>
</reference>
<dbReference type="GO" id="GO:0009279">
    <property type="term" value="C:cell outer membrane"/>
    <property type="evidence" value="ECO:0007669"/>
    <property type="project" value="UniProtKB-SubCell"/>
</dbReference>
<accession>A0AAJ5C1J5</accession>
<feature type="domain" description="Peptidase M56" evidence="4">
    <location>
        <begin position="149"/>
        <end position="253"/>
    </location>
</feature>
<dbReference type="InterPro" id="IPR039426">
    <property type="entry name" value="TonB-dep_rcpt-like"/>
</dbReference>
<feature type="transmembrane region" description="Helical" evidence="3">
    <location>
        <begin position="89"/>
        <end position="107"/>
    </location>
</feature>
<comment type="subcellular location">
    <subcellularLocation>
        <location evidence="1">Cell outer membrane</location>
        <topology evidence="1">Multi-pass membrane protein</topology>
    </subcellularLocation>
</comment>
<evidence type="ECO:0000313" key="5">
    <source>
        <dbReference type="EMBL" id="SNV55743.1"/>
    </source>
</evidence>
<comment type="similarity">
    <text evidence="1">Belongs to the TonB-dependent receptor family.</text>
</comment>
<organism evidence="5 6">
    <name type="scientific">Sphingobacterium mizutaii</name>
    <dbReference type="NCBI Taxonomy" id="1010"/>
    <lineage>
        <taxon>Bacteria</taxon>
        <taxon>Pseudomonadati</taxon>
        <taxon>Bacteroidota</taxon>
        <taxon>Sphingobacteriia</taxon>
        <taxon>Sphingobacteriales</taxon>
        <taxon>Sphingobacteriaceae</taxon>
        <taxon>Sphingobacterium</taxon>
    </lineage>
</organism>
<evidence type="ECO:0000256" key="2">
    <source>
        <dbReference type="SAM" id="MobiDB-lite"/>
    </source>
</evidence>
<evidence type="ECO:0000256" key="3">
    <source>
        <dbReference type="SAM" id="Phobius"/>
    </source>
</evidence>
<sequence>MEALLTYIIQVNLLLALIFLGYQFLLKNLTFYRLNRIYFLFGSLYAFVYPFLDIKSWFAKSITIPQGIIMEYFPILEESKVEAFYLGDLMVYLVAIGGLVLLTKLLIQLGSLLRIHWHSKPSQWRDFIFRNVLFPITPFSFFNKIYLHKEQHQDLELYDIFKHEQVHVRGHHSIDVLWFEIVLLCCWFNPFVWYMRKAVRQNLEFLTDQQVLDKGVDRQTYQYSLLNVTKQGASVGISNQFNFKTLKKRIMMMNKKRSSKLQLGKYVFLLPILIIAGITFTVNQAEAKIEKVVVKLNETDLNQQIKEVIIQQPKKDTTDLDSIRNIDTKDYADYVQAESGSNQTGNRIKSVNITRLIHADPNKRPLVILDGERMPKNFNIAVVNPNSIKSLDILKGAEGNSYGEEGKHGVFIIETKKDAAGQGASSSNELRGEFIGMRANATISKDSLPVKVLTKVEFKEIPKDTKIIIDEKESTIEEYKKLSPNELANIHVMKGSNGEKPTIKFTTLEFARKNNIGSTSVPGKPASEPRITVKGEPGSEPARITVKGRAITEAGNNTFEAQSDSEITHVYIGKPVHGQNGTPGAVRVRGSLSKDALKDKLIVIDGKIANKKAIDKLDYNEIEYYNQLDPKGGKALYGKKGEKGVVIIGTKSNKSK</sequence>
<feature type="transmembrane region" description="Helical" evidence="3">
    <location>
        <begin position="37"/>
        <end position="52"/>
    </location>
</feature>
<dbReference type="KEGG" id="smiz:4412673_03230"/>
<feature type="transmembrane region" description="Helical" evidence="3">
    <location>
        <begin position="176"/>
        <end position="195"/>
    </location>
</feature>
<evidence type="ECO:0000259" key="4">
    <source>
        <dbReference type="Pfam" id="PF05569"/>
    </source>
</evidence>
<dbReference type="CDD" id="cd07341">
    <property type="entry name" value="M56_BlaR1_MecR1_like"/>
    <property type="match status" value="1"/>
</dbReference>
<feature type="transmembrane region" description="Helical" evidence="3">
    <location>
        <begin position="128"/>
        <end position="147"/>
    </location>
</feature>
<dbReference type="Pfam" id="PF05569">
    <property type="entry name" value="Peptidase_M56"/>
    <property type="match status" value="1"/>
</dbReference>
<keyword evidence="1" id="KW-0813">Transport</keyword>
<evidence type="ECO:0000256" key="1">
    <source>
        <dbReference type="PROSITE-ProRule" id="PRU01360"/>
    </source>
</evidence>
<protein>
    <submittedName>
        <fullName evidence="5">Antirepressor regulating drug resistance, predicted signal transduction N-terminal membrane component</fullName>
    </submittedName>
</protein>
<dbReference type="SUPFAM" id="SSF56935">
    <property type="entry name" value="Porins"/>
    <property type="match status" value="1"/>
</dbReference>
<keyword evidence="3" id="KW-1133">Transmembrane helix</keyword>
<dbReference type="PANTHER" id="PTHR34978:SF3">
    <property type="entry name" value="SLR0241 PROTEIN"/>
    <property type="match status" value="1"/>
</dbReference>
<keyword evidence="1 3" id="KW-0812">Transmembrane</keyword>
<proteinExistence type="inferred from homology"/>
<feature type="region of interest" description="Disordered" evidence="2">
    <location>
        <begin position="516"/>
        <end position="539"/>
    </location>
</feature>
<dbReference type="InterPro" id="IPR037066">
    <property type="entry name" value="Plug_dom_sf"/>
</dbReference>
<dbReference type="RefSeq" id="WP_093100204.1">
    <property type="nucleotide sequence ID" value="NZ_FNGK01000006.1"/>
</dbReference>
<dbReference type="EMBL" id="LT906468">
    <property type="protein sequence ID" value="SNV55743.1"/>
    <property type="molecule type" value="Genomic_DNA"/>
</dbReference>
<dbReference type="InterPro" id="IPR008756">
    <property type="entry name" value="Peptidase_M56"/>
</dbReference>
<keyword evidence="1" id="KW-1134">Transmembrane beta strand</keyword>
<name>A0AAJ5C1J5_9SPHI</name>
<feature type="transmembrane region" description="Helical" evidence="3">
    <location>
        <begin position="263"/>
        <end position="282"/>
    </location>
</feature>